<evidence type="ECO:0000256" key="2">
    <source>
        <dbReference type="ARBA" id="ARBA00004651"/>
    </source>
</evidence>
<dbReference type="SUPFAM" id="SSF55874">
    <property type="entry name" value="ATPase domain of HSP90 chaperone/DNA topoisomerase II/histidine kinase"/>
    <property type="match status" value="1"/>
</dbReference>
<evidence type="ECO:0000256" key="4">
    <source>
        <dbReference type="ARBA" id="ARBA00022475"/>
    </source>
</evidence>
<keyword evidence="16" id="KW-0175">Coiled coil</keyword>
<dbReference type="PROSITE" id="PS50894">
    <property type="entry name" value="HPT"/>
    <property type="match status" value="1"/>
</dbReference>
<feature type="domain" description="HAMP" evidence="20">
    <location>
        <begin position="190"/>
        <end position="236"/>
    </location>
</feature>
<dbReference type="InterPro" id="IPR005467">
    <property type="entry name" value="His_kinase_dom"/>
</dbReference>
<keyword evidence="6" id="KW-0808">Transferase</keyword>
<feature type="domain" description="Histidine kinase" evidence="18">
    <location>
        <begin position="283"/>
        <end position="508"/>
    </location>
</feature>
<proteinExistence type="predicted"/>
<dbReference type="RefSeq" id="WP_345415214.1">
    <property type="nucleotide sequence ID" value="NZ_AP031496.1"/>
</dbReference>
<comment type="catalytic activity">
    <reaction evidence="1">
        <text>ATP + protein L-histidine = ADP + protein N-phospho-L-histidine.</text>
        <dbReference type="EC" id="2.7.13.3"/>
    </reaction>
</comment>
<feature type="modified residue" description="Phosphohistidine" evidence="14">
    <location>
        <position position="890"/>
    </location>
</feature>
<evidence type="ECO:0000256" key="6">
    <source>
        <dbReference type="ARBA" id="ARBA00022679"/>
    </source>
</evidence>
<comment type="subcellular location">
    <subcellularLocation>
        <location evidence="2">Cell membrane</location>
        <topology evidence="2">Multi-pass membrane protein</topology>
    </subcellularLocation>
</comment>
<reference evidence="23" key="1">
    <citation type="journal article" date="2019" name="Int. J. Syst. Evol. Microbiol.">
        <title>The Global Catalogue of Microorganisms (GCM) 10K type strain sequencing project: providing services to taxonomists for standard genome sequencing and annotation.</title>
        <authorList>
            <consortium name="The Broad Institute Genomics Platform"/>
            <consortium name="The Broad Institute Genome Sequencing Center for Infectious Disease"/>
            <person name="Wu L."/>
            <person name="Ma J."/>
        </authorList>
    </citation>
    <scope>NUCLEOTIDE SEQUENCE [LARGE SCALE GENOMIC DNA]</scope>
    <source>
        <strain evidence="23">JCM 19134</strain>
    </source>
</reference>
<evidence type="ECO:0000256" key="8">
    <source>
        <dbReference type="ARBA" id="ARBA00022741"/>
    </source>
</evidence>
<evidence type="ECO:0000259" key="19">
    <source>
        <dbReference type="PROSITE" id="PS50110"/>
    </source>
</evidence>
<dbReference type="Gene3D" id="1.20.120.160">
    <property type="entry name" value="HPT domain"/>
    <property type="match status" value="1"/>
</dbReference>
<evidence type="ECO:0000256" key="1">
    <source>
        <dbReference type="ARBA" id="ARBA00000085"/>
    </source>
</evidence>
<sequence length="951" mass="105775">MYFRHVQLLQRKLSLLPLFATSAALGVALSLFCYTETKDQVGQQFLNITAMAAEMSSDAIQNRSIVDLESTLSALIQHRHIKSVRLTDKDQNIIGHLGQGFLIKMPEPEWFNNDVNQSSDSHLNIRRVVHPVLSRDHSAVVGWVELAFDSTAAKFAYMDMLIGIAILSLLLPSVVALYLQDRLSKMRDDINNLEQGIDIISEGDYTHTIEVSADSTISPLVKDLNAMSQAVRKKQIEMKRNIEFNIDELRETMETIEIQNIELDLARKRALEASRAKSEFLANASHEFRTPLNGIIGFTQLLLKADISETQQEFLRTIETSAQGLLTIINDILDVSHIESGTVNLDYIPMRLETVIEETTQILAPTAFDNNLELVSMIDSDLPQELISDPLRLKQILTNLITNAIKYAKGHNIVLNVTREKSGEVKPKSAKSIIYRFAIEGIAPDAQMDTGFALKDLGKTDQDGTRSLADNGFGFAISEGLIKALDGVLGIEQAIDHQVLWFEVPLDQGQKSKPYVEKALTGLSVVVCCENSELTSQVKQITADWKLNLLELSNPMEILPAVQRATQTGKFQQLLVMDVPVEESKTTATSFLDQLTYQLNSDFHCKTILLTTPAKQRELIEAEINRAVAFSAKPLIRNRLYKAICTHLNIYKNVYSSAKVQLLKNPANKPKILAVDDNPANLMLVREFLVNLGAETTTAANGEDAIKECDKNVFDLIFMDIQMPGIDGIETTKEIRKRAPKGKRTPVVALTAHAVNDRKSELLLAGLDDYLSKPITEEQLAHVIQRWCTNLAPQQVLAKTTTTANTHDELTALTAPASLLGAKSVKPSEPASMQVKKPVDIGMCLNLAGEKPDLARDMLTMLIEGLPQNLSQIDEAVQTQDYIRLEDVVHRLRGGARCTGTPKLADTASKLDQLLFNKQYDEIFPPLSALIDTIEELIAWSDEYDIDSLFE</sequence>
<evidence type="ECO:0000256" key="3">
    <source>
        <dbReference type="ARBA" id="ARBA00012438"/>
    </source>
</evidence>
<dbReference type="CDD" id="cd00082">
    <property type="entry name" value="HisKA"/>
    <property type="match status" value="1"/>
</dbReference>
<dbReference type="PANTHER" id="PTHR45339:SF1">
    <property type="entry name" value="HYBRID SIGNAL TRANSDUCTION HISTIDINE KINASE J"/>
    <property type="match status" value="1"/>
</dbReference>
<dbReference type="PROSITE" id="PS50109">
    <property type="entry name" value="HIS_KIN"/>
    <property type="match status" value="1"/>
</dbReference>
<evidence type="ECO:0000256" key="12">
    <source>
        <dbReference type="ARBA" id="ARBA00023012"/>
    </source>
</evidence>
<evidence type="ECO:0000259" key="20">
    <source>
        <dbReference type="PROSITE" id="PS50885"/>
    </source>
</evidence>
<dbReference type="GO" id="GO:0005524">
    <property type="term" value="F:ATP binding"/>
    <property type="evidence" value="ECO:0007669"/>
    <property type="project" value="UniProtKB-KW"/>
</dbReference>
<keyword evidence="11 17" id="KW-1133">Transmembrane helix</keyword>
<dbReference type="InterPro" id="IPR036890">
    <property type="entry name" value="HATPase_C_sf"/>
</dbReference>
<keyword evidence="13 17" id="KW-0472">Membrane</keyword>
<keyword evidence="9 22" id="KW-0418">Kinase</keyword>
<dbReference type="FunFam" id="1.10.287.130:FF:000003">
    <property type="entry name" value="Histidine kinase"/>
    <property type="match status" value="1"/>
</dbReference>
<dbReference type="InterPro" id="IPR003660">
    <property type="entry name" value="HAMP_dom"/>
</dbReference>
<evidence type="ECO:0000256" key="17">
    <source>
        <dbReference type="SAM" id="Phobius"/>
    </source>
</evidence>
<dbReference type="AlphaFoldDB" id="A0AAV3TWN7"/>
<dbReference type="CDD" id="cd00088">
    <property type="entry name" value="HPT"/>
    <property type="match status" value="1"/>
</dbReference>
<feature type="modified residue" description="4-aspartylphosphate" evidence="15">
    <location>
        <position position="720"/>
    </location>
</feature>
<keyword evidence="8" id="KW-0547">Nucleotide-binding</keyword>
<keyword evidence="10" id="KW-0067">ATP-binding</keyword>
<dbReference type="Pfam" id="PF02518">
    <property type="entry name" value="HATPase_c"/>
    <property type="match status" value="1"/>
</dbReference>
<accession>A0AAV3TWN7</accession>
<feature type="domain" description="HPt" evidence="21">
    <location>
        <begin position="851"/>
        <end position="944"/>
    </location>
</feature>
<gene>
    <name evidence="22" type="primary">gacS</name>
    <name evidence="22" type="ORF">GCM10025791_00470</name>
</gene>
<dbReference type="SMART" id="SM00388">
    <property type="entry name" value="HisKA"/>
    <property type="match status" value="1"/>
</dbReference>
<keyword evidence="7 17" id="KW-0812">Transmembrane</keyword>
<evidence type="ECO:0000256" key="10">
    <source>
        <dbReference type="ARBA" id="ARBA00022840"/>
    </source>
</evidence>
<keyword evidence="12" id="KW-0902">Two-component regulatory system</keyword>
<dbReference type="SUPFAM" id="SSF47226">
    <property type="entry name" value="Histidine-containing phosphotransfer domain, HPT domain"/>
    <property type="match status" value="1"/>
</dbReference>
<dbReference type="SUPFAM" id="SSF52172">
    <property type="entry name" value="CheY-like"/>
    <property type="match status" value="1"/>
</dbReference>
<dbReference type="Proteomes" id="UP001409585">
    <property type="component" value="Unassembled WGS sequence"/>
</dbReference>
<dbReference type="Gene3D" id="1.10.287.130">
    <property type="match status" value="1"/>
</dbReference>
<evidence type="ECO:0000313" key="23">
    <source>
        <dbReference type="Proteomes" id="UP001409585"/>
    </source>
</evidence>
<dbReference type="PROSITE" id="PS50110">
    <property type="entry name" value="RESPONSE_REGULATORY"/>
    <property type="match status" value="1"/>
</dbReference>
<keyword evidence="4" id="KW-1003">Cell membrane</keyword>
<dbReference type="InterPro" id="IPR003661">
    <property type="entry name" value="HisK_dim/P_dom"/>
</dbReference>
<dbReference type="Gene3D" id="6.10.340.10">
    <property type="match status" value="1"/>
</dbReference>
<evidence type="ECO:0000259" key="18">
    <source>
        <dbReference type="PROSITE" id="PS50109"/>
    </source>
</evidence>
<dbReference type="InterPro" id="IPR003594">
    <property type="entry name" value="HATPase_dom"/>
</dbReference>
<feature type="transmembrane region" description="Helical" evidence="17">
    <location>
        <begin position="155"/>
        <end position="179"/>
    </location>
</feature>
<keyword evidence="23" id="KW-1185">Reference proteome</keyword>
<evidence type="ECO:0000256" key="9">
    <source>
        <dbReference type="ARBA" id="ARBA00022777"/>
    </source>
</evidence>
<dbReference type="InterPro" id="IPR036097">
    <property type="entry name" value="HisK_dim/P_sf"/>
</dbReference>
<evidence type="ECO:0000256" key="5">
    <source>
        <dbReference type="ARBA" id="ARBA00022553"/>
    </source>
</evidence>
<dbReference type="Gene3D" id="3.40.50.2300">
    <property type="match status" value="1"/>
</dbReference>
<organism evidence="22 23">
    <name type="scientific">Halioxenophilus aromaticivorans</name>
    <dbReference type="NCBI Taxonomy" id="1306992"/>
    <lineage>
        <taxon>Bacteria</taxon>
        <taxon>Pseudomonadati</taxon>
        <taxon>Pseudomonadota</taxon>
        <taxon>Gammaproteobacteria</taxon>
        <taxon>Alteromonadales</taxon>
        <taxon>Alteromonadaceae</taxon>
        <taxon>Halioxenophilus</taxon>
    </lineage>
</organism>
<feature type="domain" description="Response regulatory" evidence="19">
    <location>
        <begin position="671"/>
        <end position="788"/>
    </location>
</feature>
<comment type="caution">
    <text evidence="22">The sequence shown here is derived from an EMBL/GenBank/DDBJ whole genome shotgun (WGS) entry which is preliminary data.</text>
</comment>
<dbReference type="Pfam" id="PF00512">
    <property type="entry name" value="HisKA"/>
    <property type="match status" value="1"/>
</dbReference>
<evidence type="ECO:0000256" key="15">
    <source>
        <dbReference type="PROSITE-ProRule" id="PRU00169"/>
    </source>
</evidence>
<dbReference type="PANTHER" id="PTHR45339">
    <property type="entry name" value="HYBRID SIGNAL TRANSDUCTION HISTIDINE KINASE J"/>
    <property type="match status" value="1"/>
</dbReference>
<dbReference type="EC" id="2.7.13.3" evidence="3"/>
<dbReference type="GO" id="GO:0000155">
    <property type="term" value="F:phosphorelay sensor kinase activity"/>
    <property type="evidence" value="ECO:0007669"/>
    <property type="project" value="InterPro"/>
</dbReference>
<dbReference type="Pfam" id="PF00072">
    <property type="entry name" value="Response_reg"/>
    <property type="match status" value="1"/>
</dbReference>
<dbReference type="SUPFAM" id="SSF47384">
    <property type="entry name" value="Homodimeric domain of signal transducing histidine kinase"/>
    <property type="match status" value="1"/>
</dbReference>
<evidence type="ECO:0000256" key="16">
    <source>
        <dbReference type="SAM" id="Coils"/>
    </source>
</evidence>
<evidence type="ECO:0000313" key="22">
    <source>
        <dbReference type="EMBL" id="GAA4928740.1"/>
    </source>
</evidence>
<feature type="coiled-coil region" evidence="16">
    <location>
        <begin position="239"/>
        <end position="266"/>
    </location>
</feature>
<evidence type="ECO:0000256" key="7">
    <source>
        <dbReference type="ARBA" id="ARBA00022692"/>
    </source>
</evidence>
<evidence type="ECO:0000256" key="14">
    <source>
        <dbReference type="PROSITE-ProRule" id="PRU00110"/>
    </source>
</evidence>
<dbReference type="PROSITE" id="PS50885">
    <property type="entry name" value="HAMP"/>
    <property type="match status" value="1"/>
</dbReference>
<dbReference type="Gene3D" id="3.30.565.10">
    <property type="entry name" value="Histidine kinase-like ATPase, C-terminal domain"/>
    <property type="match status" value="1"/>
</dbReference>
<dbReference type="GO" id="GO:0005886">
    <property type="term" value="C:plasma membrane"/>
    <property type="evidence" value="ECO:0007669"/>
    <property type="project" value="UniProtKB-SubCell"/>
</dbReference>
<dbReference type="SMART" id="SM00448">
    <property type="entry name" value="REC"/>
    <property type="match status" value="1"/>
</dbReference>
<protein>
    <recommendedName>
        <fullName evidence="3">histidine kinase</fullName>
        <ecNumber evidence="3">2.7.13.3</ecNumber>
    </recommendedName>
</protein>
<dbReference type="CDD" id="cd17546">
    <property type="entry name" value="REC_hyHK_CKI1_RcsC-like"/>
    <property type="match status" value="1"/>
</dbReference>
<evidence type="ECO:0000256" key="13">
    <source>
        <dbReference type="ARBA" id="ARBA00023136"/>
    </source>
</evidence>
<dbReference type="Pfam" id="PF01627">
    <property type="entry name" value="Hpt"/>
    <property type="match status" value="1"/>
</dbReference>
<evidence type="ECO:0000256" key="11">
    <source>
        <dbReference type="ARBA" id="ARBA00022989"/>
    </source>
</evidence>
<dbReference type="InterPro" id="IPR001789">
    <property type="entry name" value="Sig_transdc_resp-reg_receiver"/>
</dbReference>
<dbReference type="SMART" id="SM00073">
    <property type="entry name" value="HPT"/>
    <property type="match status" value="1"/>
</dbReference>
<evidence type="ECO:0000259" key="21">
    <source>
        <dbReference type="PROSITE" id="PS50894"/>
    </source>
</evidence>
<dbReference type="InterPro" id="IPR036641">
    <property type="entry name" value="HPT_dom_sf"/>
</dbReference>
<dbReference type="EMBL" id="BAABLX010000001">
    <property type="protein sequence ID" value="GAA4928740.1"/>
    <property type="molecule type" value="Genomic_DNA"/>
</dbReference>
<keyword evidence="5 15" id="KW-0597">Phosphoprotein</keyword>
<name>A0AAV3TWN7_9ALTE</name>
<dbReference type="InterPro" id="IPR008207">
    <property type="entry name" value="Sig_transdc_His_kin_Hpt_dom"/>
</dbReference>
<dbReference type="SMART" id="SM00387">
    <property type="entry name" value="HATPase_c"/>
    <property type="match status" value="1"/>
</dbReference>
<dbReference type="InterPro" id="IPR011006">
    <property type="entry name" value="CheY-like_superfamily"/>
</dbReference>